<protein>
    <submittedName>
        <fullName evidence="2">NAD-dependent epimerase/dehydratase family protein</fullName>
    </submittedName>
</protein>
<feature type="domain" description="NAD-dependent epimerase/dehydratase" evidence="1">
    <location>
        <begin position="3"/>
        <end position="216"/>
    </location>
</feature>
<dbReference type="EMBL" id="JBIAMT010000005">
    <property type="protein sequence ID" value="MFF0499819.1"/>
    <property type="molecule type" value="Genomic_DNA"/>
</dbReference>
<keyword evidence="3" id="KW-1185">Reference proteome</keyword>
<gene>
    <name evidence="2" type="ORF">ACFYU5_25700</name>
</gene>
<accession>A0ABW6P9I4</accession>
<sequence>MQVTVLGAGGYLGSALTRRFVADGHEVTGLVRSERAADSVRQTGARPVMGDLDDLTSTRSAIAGTDAVVFAPQMLLDAEQRVVTDLLDALAGLGTAFLFTSGTGVLSQRTDGDWSEDTFAEDDDFVPSKYIGARCDTERMVVDAAARGVRGMVFRPGMIWGHGGCPMIKEFYRSAATKGSVGYLGRGLNLYSNVHVDDVAAVYSRALQAGRAGAVYHAVSGETNYRTLAEAVARDCGVPSRSLDFGEAVEIWGKFPTTIYFSVCSRARGPRTRAELGWSPDPSRLDILDDIGNPVYRELFAKA</sequence>
<organism evidence="2 3">
    <name type="scientific">Nocardia aobensis</name>
    <dbReference type="NCBI Taxonomy" id="257277"/>
    <lineage>
        <taxon>Bacteria</taxon>
        <taxon>Bacillati</taxon>
        <taxon>Actinomycetota</taxon>
        <taxon>Actinomycetes</taxon>
        <taxon>Mycobacteriales</taxon>
        <taxon>Nocardiaceae</taxon>
        <taxon>Nocardia</taxon>
    </lineage>
</organism>
<name>A0ABW6P9I4_9NOCA</name>
<reference evidence="2 3" key="1">
    <citation type="submission" date="2024-10" db="EMBL/GenBank/DDBJ databases">
        <title>The Natural Products Discovery Center: Release of the First 8490 Sequenced Strains for Exploring Actinobacteria Biosynthetic Diversity.</title>
        <authorList>
            <person name="Kalkreuter E."/>
            <person name="Kautsar S.A."/>
            <person name="Yang D."/>
            <person name="Bader C.D."/>
            <person name="Teijaro C.N."/>
            <person name="Fluegel L."/>
            <person name="Davis C.M."/>
            <person name="Simpson J.R."/>
            <person name="Lauterbach L."/>
            <person name="Steele A.D."/>
            <person name="Gui C."/>
            <person name="Meng S."/>
            <person name="Li G."/>
            <person name="Viehrig K."/>
            <person name="Ye F."/>
            <person name="Su P."/>
            <person name="Kiefer A.F."/>
            <person name="Nichols A."/>
            <person name="Cepeda A.J."/>
            <person name="Yan W."/>
            <person name="Fan B."/>
            <person name="Jiang Y."/>
            <person name="Adhikari A."/>
            <person name="Zheng C.-J."/>
            <person name="Schuster L."/>
            <person name="Cowan T.M."/>
            <person name="Smanski M.J."/>
            <person name="Chevrette M.G."/>
            <person name="De Carvalho L.P.S."/>
            <person name="Shen B."/>
        </authorList>
    </citation>
    <scope>NUCLEOTIDE SEQUENCE [LARGE SCALE GENOMIC DNA]</scope>
    <source>
        <strain evidence="2 3">NPDC004119</strain>
    </source>
</reference>
<evidence type="ECO:0000313" key="3">
    <source>
        <dbReference type="Proteomes" id="UP001601442"/>
    </source>
</evidence>
<evidence type="ECO:0000313" key="2">
    <source>
        <dbReference type="EMBL" id="MFF0499819.1"/>
    </source>
</evidence>
<dbReference type="Proteomes" id="UP001601442">
    <property type="component" value="Unassembled WGS sequence"/>
</dbReference>
<dbReference type="PANTHER" id="PTHR48079:SF6">
    <property type="entry name" value="NAD(P)-BINDING DOMAIN-CONTAINING PROTEIN-RELATED"/>
    <property type="match status" value="1"/>
</dbReference>
<comment type="caution">
    <text evidence="2">The sequence shown here is derived from an EMBL/GenBank/DDBJ whole genome shotgun (WGS) entry which is preliminary data.</text>
</comment>
<evidence type="ECO:0000259" key="1">
    <source>
        <dbReference type="Pfam" id="PF01370"/>
    </source>
</evidence>
<dbReference type="InterPro" id="IPR051783">
    <property type="entry name" value="NAD(P)-dependent_oxidoreduct"/>
</dbReference>
<proteinExistence type="predicted"/>
<dbReference type="Gene3D" id="3.40.50.720">
    <property type="entry name" value="NAD(P)-binding Rossmann-like Domain"/>
    <property type="match status" value="1"/>
</dbReference>
<dbReference type="Pfam" id="PF01370">
    <property type="entry name" value="Epimerase"/>
    <property type="match status" value="1"/>
</dbReference>
<dbReference type="PANTHER" id="PTHR48079">
    <property type="entry name" value="PROTEIN YEEZ"/>
    <property type="match status" value="1"/>
</dbReference>
<dbReference type="InterPro" id="IPR001509">
    <property type="entry name" value="Epimerase_deHydtase"/>
</dbReference>
<dbReference type="RefSeq" id="WP_387398591.1">
    <property type="nucleotide sequence ID" value="NZ_JBIAMT010000005.1"/>
</dbReference>
<dbReference type="SUPFAM" id="SSF51735">
    <property type="entry name" value="NAD(P)-binding Rossmann-fold domains"/>
    <property type="match status" value="1"/>
</dbReference>
<dbReference type="InterPro" id="IPR036291">
    <property type="entry name" value="NAD(P)-bd_dom_sf"/>
</dbReference>